<evidence type="ECO:0000259" key="3">
    <source>
        <dbReference type="Pfam" id="PF23357"/>
    </source>
</evidence>
<evidence type="ECO:0000256" key="1">
    <source>
        <dbReference type="SAM" id="Phobius"/>
    </source>
</evidence>
<keyword evidence="5" id="KW-1185">Reference proteome</keyword>
<evidence type="ECO:0000259" key="2">
    <source>
        <dbReference type="Pfam" id="PF09822"/>
    </source>
</evidence>
<comment type="caution">
    <text evidence="4">The sequence shown here is derived from an EMBL/GenBank/DDBJ whole genome shotgun (WGS) entry which is preliminary data.</text>
</comment>
<evidence type="ECO:0000313" key="4">
    <source>
        <dbReference type="EMBL" id="GGD40766.1"/>
    </source>
</evidence>
<reference evidence="5" key="1">
    <citation type="journal article" date="2019" name="Int. J. Syst. Evol. Microbiol.">
        <title>The Global Catalogue of Microorganisms (GCM) 10K type strain sequencing project: providing services to taxonomists for standard genome sequencing and annotation.</title>
        <authorList>
            <consortium name="The Broad Institute Genomics Platform"/>
            <consortium name="The Broad Institute Genome Sequencing Center for Infectious Disease"/>
            <person name="Wu L."/>
            <person name="Ma J."/>
        </authorList>
    </citation>
    <scope>NUCLEOTIDE SEQUENCE [LARGE SCALE GENOMIC DNA]</scope>
    <source>
        <strain evidence="5">CGMCC 1.12606</strain>
    </source>
</reference>
<organism evidence="4 5">
    <name type="scientific">Muriicola marianensis</name>
    <dbReference type="NCBI Taxonomy" id="1324801"/>
    <lineage>
        <taxon>Bacteria</taxon>
        <taxon>Pseudomonadati</taxon>
        <taxon>Bacteroidota</taxon>
        <taxon>Flavobacteriia</taxon>
        <taxon>Flavobacteriales</taxon>
        <taxon>Flavobacteriaceae</taxon>
        <taxon>Muriicola</taxon>
    </lineage>
</organism>
<dbReference type="RefSeq" id="WP_188369112.1">
    <property type="nucleotide sequence ID" value="NZ_BMFH01000001.1"/>
</dbReference>
<keyword evidence="1" id="KW-1133">Transmembrane helix</keyword>
<feature type="domain" description="ABC-type uncharacterised transport system" evidence="2">
    <location>
        <begin position="187"/>
        <end position="491"/>
    </location>
</feature>
<dbReference type="InterPro" id="IPR019196">
    <property type="entry name" value="ABC_transp_unknown"/>
</dbReference>
<dbReference type="InterPro" id="IPR055396">
    <property type="entry name" value="DUF7088"/>
</dbReference>
<feature type="transmembrane region" description="Helical" evidence="1">
    <location>
        <begin position="9"/>
        <end position="28"/>
    </location>
</feature>
<protein>
    <submittedName>
        <fullName evidence="4">Gliding motility-associated ABC transporter substrate-binding protein GldG</fullName>
    </submittedName>
</protein>
<keyword evidence="1" id="KW-0472">Membrane</keyword>
<feature type="transmembrane region" description="Helical" evidence="1">
    <location>
        <begin position="526"/>
        <end position="547"/>
    </location>
</feature>
<gene>
    <name evidence="4" type="primary">gldG</name>
    <name evidence="4" type="ORF">GCM10011361_04850</name>
</gene>
<name>A0ABQ1QS22_9FLAO</name>
<evidence type="ECO:0000313" key="5">
    <source>
        <dbReference type="Proteomes" id="UP000625780"/>
    </source>
</evidence>
<dbReference type="EMBL" id="BMFH01000001">
    <property type="protein sequence ID" value="GGD40766.1"/>
    <property type="molecule type" value="Genomic_DNA"/>
</dbReference>
<keyword evidence="1" id="KW-0812">Transmembrane</keyword>
<dbReference type="Proteomes" id="UP000625780">
    <property type="component" value="Unassembled WGS sequence"/>
</dbReference>
<proteinExistence type="predicted"/>
<dbReference type="Pfam" id="PF09822">
    <property type="entry name" value="ABC_transp_aux"/>
    <property type="match status" value="1"/>
</dbReference>
<dbReference type="Pfam" id="PF23357">
    <property type="entry name" value="DUF7088"/>
    <property type="match status" value="1"/>
</dbReference>
<dbReference type="NCBIfam" id="TIGR03521">
    <property type="entry name" value="GldG"/>
    <property type="match status" value="1"/>
</dbReference>
<feature type="domain" description="DUF7088" evidence="3">
    <location>
        <begin position="34"/>
        <end position="141"/>
    </location>
</feature>
<sequence>MKKRSLKHLGLGIGILIAINLLSGFFYLRIDLTEDNRFTLSEASNDILEKIDSPVIVDVLLDGDLPPEFQRLKLETEQLLENLYNRNDKIKYGFEDPLEDPAQAEATIAQLQRIGLTPANVTTEEEGRVSQELVFPWAMVTYKDQTVKVPLLKNKLGANTADRINNSIQNLEYAFADALSKLVVTEKKRVAVIKGNGELEDLYLADFLTSIREYYNIGAITLDSVETNPQKVLDQLNSYDLALIAKPTQPFTETEKYIMDQFVVNGGRSLWLIDPVAMELDSLFNEEGRALALPRDLNLNDFFFRYGVRLNPDLVDDLYCAQIVLASGEGNASEYNPLPWVYYPMVFSQNNHPVNVNMEALRFQFASTIDTLENDNKKTILVRSSPLSKKAMAPRTISFDILNSAPDRDSYIEGNYPLAVLIEGDFQSAYRNRIKPVDLNGEREQGGENKMIVISDGDLIANQLRNGRPLELGYDKWTNNFFGNKEFLMNCVNYLLDDTGLINIRNRKVAVPVLDPEKISAQKTRWQLINIGVPLIFVASISSLFLFRRKRRFGR</sequence>
<accession>A0ABQ1QS22</accession>
<dbReference type="InterPro" id="IPR019863">
    <property type="entry name" value="Motility-assoc_ABC-rel_GldG"/>
</dbReference>